<dbReference type="AlphaFoldDB" id="A0A6V8MFG0"/>
<dbReference type="NCBIfam" id="NF033749">
    <property type="entry name" value="bact_hemeryth"/>
    <property type="match status" value="1"/>
</dbReference>
<keyword evidence="4" id="KW-0408">Iron</keyword>
<dbReference type="SUPFAM" id="SSF47188">
    <property type="entry name" value="Hemerythrin-like"/>
    <property type="match status" value="1"/>
</dbReference>
<dbReference type="RefSeq" id="WP_183353479.1">
    <property type="nucleotide sequence ID" value="NZ_BLXX01000002.1"/>
</dbReference>
<dbReference type="CDD" id="cd12107">
    <property type="entry name" value="Hemerythrin"/>
    <property type="match status" value="1"/>
</dbReference>
<name>A0A6V8MFG0_9BACT</name>
<accession>A0A6V8MFG0</accession>
<dbReference type="InterPro" id="IPR012827">
    <property type="entry name" value="Hemerythrin_metal-bd"/>
</dbReference>
<dbReference type="InterPro" id="IPR012312">
    <property type="entry name" value="Hemerythrin-like"/>
</dbReference>
<evidence type="ECO:0000313" key="7">
    <source>
        <dbReference type="Proteomes" id="UP000556026"/>
    </source>
</evidence>
<dbReference type="InterPro" id="IPR016131">
    <property type="entry name" value="Haemerythrin_Fe_BS"/>
</dbReference>
<keyword evidence="7" id="KW-1185">Reference proteome</keyword>
<dbReference type="PANTHER" id="PTHR37164:SF1">
    <property type="entry name" value="BACTERIOHEMERYTHRIN"/>
    <property type="match status" value="1"/>
</dbReference>
<gene>
    <name evidence="6" type="ORF">GMST_09490</name>
</gene>
<keyword evidence="2" id="KW-0561">Oxygen transport</keyword>
<organism evidence="6 7">
    <name type="scientific">Geomonas silvestris</name>
    <dbReference type="NCBI Taxonomy" id="2740184"/>
    <lineage>
        <taxon>Bacteria</taxon>
        <taxon>Pseudomonadati</taxon>
        <taxon>Thermodesulfobacteriota</taxon>
        <taxon>Desulfuromonadia</taxon>
        <taxon>Geobacterales</taxon>
        <taxon>Geobacteraceae</taxon>
        <taxon>Geomonas</taxon>
    </lineage>
</organism>
<sequence>MAILLWEKRFEQGVPEFDGHHRHLVDLLNEVYRSAVNEDGSETVARVTRELLEYTRYHFQAEERAMVASGYPGLEEHRAEHRKFGEMIMAFWHELAAGGDISVDLLSFLGNWLFDHILLVDAEFCKTLPEAQRI</sequence>
<dbReference type="EMBL" id="BLXX01000002">
    <property type="protein sequence ID" value="GFO58624.1"/>
    <property type="molecule type" value="Genomic_DNA"/>
</dbReference>
<dbReference type="InterPro" id="IPR035938">
    <property type="entry name" value="Hemerythrin-like_sf"/>
</dbReference>
<evidence type="ECO:0000256" key="4">
    <source>
        <dbReference type="ARBA" id="ARBA00023004"/>
    </source>
</evidence>
<evidence type="ECO:0000256" key="1">
    <source>
        <dbReference type="ARBA" id="ARBA00010587"/>
    </source>
</evidence>
<dbReference type="NCBIfam" id="TIGR02481">
    <property type="entry name" value="hemeryth_dom"/>
    <property type="match status" value="1"/>
</dbReference>
<comment type="caution">
    <text evidence="6">The sequence shown here is derived from an EMBL/GenBank/DDBJ whole genome shotgun (WGS) entry which is preliminary data.</text>
</comment>
<keyword evidence="3" id="KW-0479">Metal-binding</keyword>
<dbReference type="PANTHER" id="PTHR37164">
    <property type="entry name" value="BACTERIOHEMERYTHRIN"/>
    <property type="match status" value="1"/>
</dbReference>
<evidence type="ECO:0000256" key="2">
    <source>
        <dbReference type="ARBA" id="ARBA00022621"/>
    </source>
</evidence>
<dbReference type="GO" id="GO:0046872">
    <property type="term" value="F:metal ion binding"/>
    <property type="evidence" value="ECO:0007669"/>
    <property type="project" value="UniProtKB-KW"/>
</dbReference>
<reference evidence="7" key="1">
    <citation type="submission" date="2020-06" db="EMBL/GenBank/DDBJ databases">
        <title>Draft genomic sequence of Geomonas sp. Red330.</title>
        <authorList>
            <person name="Itoh H."/>
            <person name="Zhenxing X."/>
            <person name="Ushijima N."/>
            <person name="Masuda Y."/>
            <person name="Shiratori Y."/>
            <person name="Senoo K."/>
        </authorList>
    </citation>
    <scope>NUCLEOTIDE SEQUENCE [LARGE SCALE GENOMIC DNA]</scope>
    <source>
        <strain evidence="7">Red330</strain>
    </source>
</reference>
<evidence type="ECO:0000313" key="6">
    <source>
        <dbReference type="EMBL" id="GFO58624.1"/>
    </source>
</evidence>
<dbReference type="Proteomes" id="UP000556026">
    <property type="component" value="Unassembled WGS sequence"/>
</dbReference>
<dbReference type="Pfam" id="PF01814">
    <property type="entry name" value="Hemerythrin"/>
    <property type="match status" value="1"/>
</dbReference>
<comment type="similarity">
    <text evidence="1">Belongs to the hemerythrin family.</text>
</comment>
<dbReference type="InterPro" id="IPR050669">
    <property type="entry name" value="Hemerythrin"/>
</dbReference>
<dbReference type="GO" id="GO:0005344">
    <property type="term" value="F:oxygen carrier activity"/>
    <property type="evidence" value="ECO:0007669"/>
    <property type="project" value="UniProtKB-KW"/>
</dbReference>
<evidence type="ECO:0000259" key="5">
    <source>
        <dbReference type="Pfam" id="PF01814"/>
    </source>
</evidence>
<dbReference type="Gene3D" id="1.20.120.50">
    <property type="entry name" value="Hemerythrin-like"/>
    <property type="match status" value="1"/>
</dbReference>
<evidence type="ECO:0000256" key="3">
    <source>
        <dbReference type="ARBA" id="ARBA00022723"/>
    </source>
</evidence>
<protein>
    <submittedName>
        <fullName evidence="6">Hemerythrin</fullName>
    </submittedName>
</protein>
<proteinExistence type="inferred from homology"/>
<keyword evidence="2" id="KW-0813">Transport</keyword>
<dbReference type="PROSITE" id="PS00550">
    <property type="entry name" value="HEMERYTHRINS"/>
    <property type="match status" value="1"/>
</dbReference>
<feature type="domain" description="Hemerythrin-like" evidence="5">
    <location>
        <begin position="14"/>
        <end position="124"/>
    </location>
</feature>